<dbReference type="Proteomes" id="UP000010862">
    <property type="component" value="Chromosome 1"/>
</dbReference>
<organism evidence="1 2">
    <name type="scientific">Prevotella dentalis (strain ATCC 49559 / DSM 3688 / JCM 13448 / NCTC 12043 / ES 2772)</name>
    <name type="common">Mitsuokella dentalis</name>
    <dbReference type="NCBI Taxonomy" id="908937"/>
    <lineage>
        <taxon>Bacteria</taxon>
        <taxon>Pseudomonadati</taxon>
        <taxon>Bacteroidota</taxon>
        <taxon>Bacteroidia</taxon>
        <taxon>Bacteroidales</taxon>
        <taxon>Prevotellaceae</taxon>
        <taxon>Prevotella</taxon>
    </lineage>
</organism>
<evidence type="ECO:0000313" key="2">
    <source>
        <dbReference type="Proteomes" id="UP000010862"/>
    </source>
</evidence>
<protein>
    <submittedName>
        <fullName evidence="1">Uncharacterized protein</fullName>
    </submittedName>
</protein>
<dbReference type="KEGG" id="pdt:Prede_1187"/>
<accession>L0JAF2</accession>
<sequence>MARAVGKRHSNKRTYQLTRYFLDIVTKEHIGCAKKGLTQRRGEKEAARGFLNLNLRSSNGWPVIKGIDVGAGLRAGPPVWNKRYMQYEMPTYRWHAMATPCTHNHCATFYQPLHRIFTTMAHCTHNLYTAFSQP</sequence>
<dbReference type="AlphaFoldDB" id="L0JAF2"/>
<evidence type="ECO:0000313" key="1">
    <source>
        <dbReference type="EMBL" id="AGB28515.1"/>
    </source>
</evidence>
<gene>
    <name evidence="1" type="ordered locus">Prede_1187</name>
</gene>
<keyword evidence="2" id="KW-1185">Reference proteome</keyword>
<dbReference type="PATRIC" id="fig|908937.9.peg.1236"/>
<name>L0JAF2_PREDD</name>
<proteinExistence type="predicted"/>
<dbReference type="EMBL" id="CP003368">
    <property type="protein sequence ID" value="AGB28515.1"/>
    <property type="molecule type" value="Genomic_DNA"/>
</dbReference>
<reference evidence="2" key="1">
    <citation type="submission" date="2012-02" db="EMBL/GenBank/DDBJ databases">
        <title>Complete sequence of chromosome 1 of Prevotella dentalis DSM 3688.</title>
        <authorList>
            <person name="Lucas S."/>
            <person name="Copeland A."/>
            <person name="Lapidus A."/>
            <person name="Glavina del Rio T."/>
            <person name="Dalin E."/>
            <person name="Tice H."/>
            <person name="Bruce D."/>
            <person name="Goodwin L."/>
            <person name="Pitluck S."/>
            <person name="Peters L."/>
            <person name="Mikhailova N."/>
            <person name="Chertkov O."/>
            <person name="Kyrpides N."/>
            <person name="Mavromatis K."/>
            <person name="Ivanova N."/>
            <person name="Brettin T."/>
            <person name="Detter J.C."/>
            <person name="Han C."/>
            <person name="Larimer F."/>
            <person name="Land M."/>
            <person name="Hauser L."/>
            <person name="Markowitz V."/>
            <person name="Cheng J.-F."/>
            <person name="Hugenholtz P."/>
            <person name="Woyke T."/>
            <person name="Wu D."/>
            <person name="Gronow S."/>
            <person name="Wellnitz S."/>
            <person name="Brambilla E."/>
            <person name="Klenk H.-P."/>
            <person name="Eisen J.A."/>
        </authorList>
    </citation>
    <scope>NUCLEOTIDE SEQUENCE [LARGE SCALE GENOMIC DNA]</scope>
    <source>
        <strain evidence="2">ATCC 49559 / DSM 3688 / JCM 13448 / NCTC 12043 / ES 2772</strain>
    </source>
</reference>
<dbReference type="HOGENOM" id="CLU_1894323_0_0_10"/>